<dbReference type="InterPro" id="IPR036757">
    <property type="entry name" value="TFR-like_dimer_dom_sf"/>
</dbReference>
<keyword evidence="3" id="KW-1185">Reference proteome</keyword>
<accession>A0A643CDJ8</accession>
<evidence type="ECO:0000256" key="1">
    <source>
        <dbReference type="SAM" id="MobiDB-lite"/>
    </source>
</evidence>
<evidence type="ECO:0000313" key="3">
    <source>
        <dbReference type="Proteomes" id="UP000437017"/>
    </source>
</evidence>
<evidence type="ECO:0008006" key="4">
    <source>
        <dbReference type="Google" id="ProtNLM"/>
    </source>
</evidence>
<dbReference type="Gene3D" id="3.40.630.10">
    <property type="entry name" value="Zn peptidases"/>
    <property type="match status" value="2"/>
</dbReference>
<dbReference type="InterPro" id="IPR046450">
    <property type="entry name" value="PA_dom_sf"/>
</dbReference>
<organism evidence="2 3">
    <name type="scientific">Balaenoptera physalus</name>
    <name type="common">Fin whale</name>
    <name type="synonym">Balaena physalus</name>
    <dbReference type="NCBI Taxonomy" id="9770"/>
    <lineage>
        <taxon>Eukaryota</taxon>
        <taxon>Metazoa</taxon>
        <taxon>Chordata</taxon>
        <taxon>Craniata</taxon>
        <taxon>Vertebrata</taxon>
        <taxon>Euteleostomi</taxon>
        <taxon>Mammalia</taxon>
        <taxon>Eutheria</taxon>
        <taxon>Laurasiatheria</taxon>
        <taxon>Artiodactyla</taxon>
        <taxon>Whippomorpha</taxon>
        <taxon>Cetacea</taxon>
        <taxon>Mysticeti</taxon>
        <taxon>Balaenopteridae</taxon>
        <taxon>Balaenoptera</taxon>
    </lineage>
</organism>
<dbReference type="SUPFAM" id="SSF52025">
    <property type="entry name" value="PA domain"/>
    <property type="match status" value="1"/>
</dbReference>
<dbReference type="PANTHER" id="PTHR10404:SF33">
    <property type="entry name" value="TRANSFERRIN RECEPTOR PROTEIN 2"/>
    <property type="match status" value="1"/>
</dbReference>
<dbReference type="Proteomes" id="UP000437017">
    <property type="component" value="Unassembled WGS sequence"/>
</dbReference>
<dbReference type="OrthoDB" id="5841748at2759"/>
<feature type="compositionally biased region" description="Polar residues" evidence="1">
    <location>
        <begin position="1"/>
        <end position="18"/>
    </location>
</feature>
<proteinExistence type="predicted"/>
<dbReference type="AlphaFoldDB" id="A0A643CDJ8"/>
<name>A0A643CDJ8_BALPH</name>
<dbReference type="InterPro" id="IPR039373">
    <property type="entry name" value="Peptidase_M28B"/>
</dbReference>
<dbReference type="GO" id="GO:0140298">
    <property type="term" value="P:endocytic iron import into cell"/>
    <property type="evidence" value="ECO:0007669"/>
    <property type="project" value="TreeGrafter"/>
</dbReference>
<dbReference type="SUPFAM" id="SSF47672">
    <property type="entry name" value="Transferrin receptor-like dimerisation domain"/>
    <property type="match status" value="1"/>
</dbReference>
<reference evidence="2 3" key="1">
    <citation type="journal article" date="2019" name="PLoS ONE">
        <title>Genomic analyses reveal an absence of contemporary introgressive admixture between fin whales and blue whales, despite known hybrids.</title>
        <authorList>
            <person name="Westbury M.V."/>
            <person name="Petersen B."/>
            <person name="Lorenzen E.D."/>
        </authorList>
    </citation>
    <scope>NUCLEOTIDE SEQUENCE [LARGE SCALE GENOMIC DNA]</scope>
    <source>
        <strain evidence="2">FinWhale-01</strain>
    </source>
</reference>
<protein>
    <recommendedName>
        <fullName evidence="4">Transferrin receptor protein 2</fullName>
    </recommendedName>
</protein>
<sequence>MSTTPLQQRLSPGPSQTIYKRVEGTQQGPLEEEEEEREEGTELPAHFFPMELRGPEPLGSRPARQNPRLWAAAGRRAAPYLVLTALLIFTGGSGLGGRSGVQRRAQGESPSCHPPAFLLGYVVFRGSCQACGDDVMVVSEDVNHELGPDSHQGTLYWSDLQAMFLRHLGEGRLEDTIRQTSLRERVAGSAGMAALVRDLRAVASAQDFGAQGVLIYPDPADFSQGPHKLSLSSHRAVYGHDEAGALFWGDRLTVSAWATLSPQVHLGTGDPYTPGFPSFNQTQFPPVQSSGLPIIPAQPISADTASLLLRKLEGPVAPQEWQGHLPVSPYRLGPGPGLHLGVNNHRASTPISNIFGCIEGRSEPDHYVVIGAQRDAWGPGAAKSAVGTAILLELVRTFSSMVSNGKCWVSGGSATTWAPSGAPCPPGQALSPASLSAGDDKFHAKTSPLLISLIENILKQARARPGVGDEGKLVDSPNRSGQTLFEQVVFNNHSWEAEVIRPLPMDSSAYSFTAFAGVPAVEFSFMEDGPVYPFLHTKDDTYENLHRVLRGRLPAVAQAVAQLAGQLLIRLSHDHLLPLDFGRYGDVVLRHIGSLNEFSGDLKVQDAKPAPGFWRLRACHLGYATVLMREIGCAGGSRRNRRGGRTGLGARPSQERPTASESRGLVWNCCSGSNLIPFSAQVEFYFLSQYVSAADSPFRHIFLGRGDHTLGALLDHVRLLRSSGPGALGEEAQVARGLGFQESRFRRQLALLTWTLQGAANALSGDVWNIDNNF</sequence>
<feature type="compositionally biased region" description="Acidic residues" evidence="1">
    <location>
        <begin position="30"/>
        <end position="41"/>
    </location>
</feature>
<dbReference type="SUPFAM" id="SSF53187">
    <property type="entry name" value="Zn-dependent exopeptidases"/>
    <property type="match status" value="1"/>
</dbReference>
<feature type="region of interest" description="Disordered" evidence="1">
    <location>
        <begin position="1"/>
        <end position="41"/>
    </location>
</feature>
<evidence type="ECO:0000313" key="2">
    <source>
        <dbReference type="EMBL" id="KAB0398192.1"/>
    </source>
</evidence>
<gene>
    <name evidence="2" type="ORF">E2I00_014890</name>
</gene>
<dbReference type="Gene3D" id="3.50.30.30">
    <property type="match status" value="1"/>
</dbReference>
<feature type="region of interest" description="Disordered" evidence="1">
    <location>
        <begin position="638"/>
        <end position="659"/>
    </location>
</feature>
<comment type="caution">
    <text evidence="2">The sequence shown here is derived from an EMBL/GenBank/DDBJ whole genome shotgun (WGS) entry which is preliminary data.</text>
</comment>
<dbReference type="EMBL" id="SGJD01001802">
    <property type="protein sequence ID" value="KAB0398192.1"/>
    <property type="molecule type" value="Genomic_DNA"/>
</dbReference>
<dbReference type="GO" id="GO:0009897">
    <property type="term" value="C:external side of plasma membrane"/>
    <property type="evidence" value="ECO:0007669"/>
    <property type="project" value="TreeGrafter"/>
</dbReference>
<dbReference type="Gene3D" id="1.20.930.40">
    <property type="entry name" value="Transferrin receptor-like, dimerisation domain"/>
    <property type="match status" value="1"/>
</dbReference>
<dbReference type="PANTHER" id="PTHR10404">
    <property type="entry name" value="N-ACETYLATED-ALPHA-LINKED ACIDIC DIPEPTIDASE"/>
    <property type="match status" value="1"/>
</dbReference>